<dbReference type="GO" id="GO:0003677">
    <property type="term" value="F:DNA binding"/>
    <property type="evidence" value="ECO:0007669"/>
    <property type="project" value="UniProtKB-KW"/>
</dbReference>
<dbReference type="PANTHER" id="PTHR33400:SF9">
    <property type="entry name" value="C3H1-TYPE DOMAIN-CONTAINING PROTEIN"/>
    <property type="match status" value="1"/>
</dbReference>
<dbReference type="OMA" id="HIPRIKW"/>
<dbReference type="KEGG" id="gmx:102661234"/>
<feature type="region of interest" description="Disordered" evidence="3">
    <location>
        <begin position="282"/>
        <end position="329"/>
    </location>
</feature>
<keyword evidence="2" id="KW-0862">Zinc</keyword>
<sequence>MKRSRKLKKVSWAPGSNLCQVKLFLSEDLPSKVGEKFQDHFQAKKMSIGSSDDFPPGFEDNHLRNQSKAKLSHIPQIKWECPSLFTLSNDWRVAAGEDSTETCDQKLREMRVPEAIYPRISAIPDGPSESEKEFYDDNESLIPLIPLIPVEEEEESAEDIEPDSSIKKLHKQNSQQQYIPPAISLVNPECSNVNSHCSGKPLGATSSEADIIAAASSAAVASIIKRNEQGTLIDMDLLVKLFTDPTMIEKLIEQNRTATTTVSVSAPSSILSIPTSYSKPAAVASETTPTTTRPSITSVPSVSLPKPVPPQTVTRHKPPSIPTPHMHRPVKKNIPHMANRVLPSLNTHSPQQGLKRAAPSLASVSSSELKTVTVSSASANMHAVEKQVQSTTTGAVKDVNYYLNLVKEHGTHKQAGNKSLKNLQGLKPSQGEVKFKSKKPCIYFRTKRGCRNGSDCPYQHDMSNRGEAGKVLMAQQNAKRLKVGPEIKGRLYT</sequence>
<protein>
    <recommendedName>
        <fullName evidence="4">C3H1-type domain-containing protein</fullName>
    </recommendedName>
</protein>
<proteinExistence type="predicted"/>
<dbReference type="Proteomes" id="UP000008827">
    <property type="component" value="Chromosome 11"/>
</dbReference>
<feature type="domain" description="C3H1-type" evidence="4">
    <location>
        <begin position="435"/>
        <end position="463"/>
    </location>
</feature>
<reference evidence="6" key="2">
    <citation type="submission" date="2018-02" db="UniProtKB">
        <authorList>
            <consortium name="EnsemblPlants"/>
        </authorList>
    </citation>
    <scope>IDENTIFICATION</scope>
    <source>
        <strain evidence="6">Williams 82</strain>
    </source>
</reference>
<feature type="compositionally biased region" description="Low complexity" evidence="3">
    <location>
        <begin position="282"/>
        <end position="305"/>
    </location>
</feature>
<evidence type="ECO:0000313" key="6">
    <source>
        <dbReference type="EnsemblPlants" id="KRH28782"/>
    </source>
</evidence>
<dbReference type="EnsemblPlants" id="KRH28782">
    <property type="protein sequence ID" value="KRH28782"/>
    <property type="gene ID" value="GLYMA_11G075800"/>
</dbReference>
<evidence type="ECO:0000256" key="3">
    <source>
        <dbReference type="SAM" id="MobiDB-lite"/>
    </source>
</evidence>
<dbReference type="RefSeq" id="XP_006590720.1">
    <property type="nucleotide sequence ID" value="XM_006590657.3"/>
</dbReference>
<organism evidence="5">
    <name type="scientific">Glycine max</name>
    <name type="common">Soybean</name>
    <name type="synonym">Glycine hispida</name>
    <dbReference type="NCBI Taxonomy" id="3847"/>
    <lineage>
        <taxon>Eukaryota</taxon>
        <taxon>Viridiplantae</taxon>
        <taxon>Streptophyta</taxon>
        <taxon>Embryophyta</taxon>
        <taxon>Tracheophyta</taxon>
        <taxon>Spermatophyta</taxon>
        <taxon>Magnoliopsida</taxon>
        <taxon>eudicotyledons</taxon>
        <taxon>Gunneridae</taxon>
        <taxon>Pentapetalae</taxon>
        <taxon>rosids</taxon>
        <taxon>fabids</taxon>
        <taxon>Fabales</taxon>
        <taxon>Fabaceae</taxon>
        <taxon>Papilionoideae</taxon>
        <taxon>50 kb inversion clade</taxon>
        <taxon>NPAAA clade</taxon>
        <taxon>indigoferoid/millettioid clade</taxon>
        <taxon>Phaseoleae</taxon>
        <taxon>Glycine</taxon>
        <taxon>Glycine subgen. Soja</taxon>
    </lineage>
</organism>
<evidence type="ECO:0000256" key="2">
    <source>
        <dbReference type="PROSITE-ProRule" id="PRU00723"/>
    </source>
</evidence>
<accession>A0A0R0HDF5</accession>
<reference evidence="5" key="3">
    <citation type="submission" date="2018-07" db="EMBL/GenBank/DDBJ databases">
        <title>WGS assembly of Glycine max.</title>
        <authorList>
            <person name="Schmutz J."/>
            <person name="Cannon S."/>
            <person name="Schlueter J."/>
            <person name="Ma J."/>
            <person name="Mitros T."/>
            <person name="Nelson W."/>
            <person name="Hyten D."/>
            <person name="Song Q."/>
            <person name="Thelen J."/>
            <person name="Cheng J."/>
            <person name="Xu D."/>
            <person name="Hellsten U."/>
            <person name="May G."/>
            <person name="Yu Y."/>
            <person name="Sakurai T."/>
            <person name="Umezawa T."/>
            <person name="Bhattacharyya M."/>
            <person name="Sandhu D."/>
            <person name="Valliyodan B."/>
            <person name="Lindquist E."/>
            <person name="Peto M."/>
            <person name="Grant D."/>
            <person name="Shu S."/>
            <person name="Goodstein D."/>
            <person name="Barry K."/>
            <person name="Futrell-Griggs M."/>
            <person name="Abernathy B."/>
            <person name="Du J."/>
            <person name="Tian Z."/>
            <person name="Zhu L."/>
            <person name="Gill N."/>
            <person name="Joshi T."/>
            <person name="Libault M."/>
            <person name="Sethuraman A."/>
            <person name="Zhang X."/>
            <person name="Shinozaki K."/>
            <person name="Nguyen H."/>
            <person name="Wing R."/>
            <person name="Cregan P."/>
            <person name="Specht J."/>
            <person name="Grimwood J."/>
            <person name="Rokhsar D."/>
            <person name="Stacey G."/>
            <person name="Shoemaker R."/>
            <person name="Jackson S."/>
        </authorList>
    </citation>
    <scope>NUCLEOTIDE SEQUENCE</scope>
    <source>
        <tissue evidence="5">Callus</tissue>
    </source>
</reference>
<dbReference type="AlphaFoldDB" id="A0A0R0HDF5"/>
<evidence type="ECO:0000313" key="5">
    <source>
        <dbReference type="EMBL" id="KRH28782.1"/>
    </source>
</evidence>
<dbReference type="PANTHER" id="PTHR33400">
    <property type="entry name" value="ZINC FINGER CCCH DOMAIN-CONTAINING PROTEIN 6-RELATED"/>
    <property type="match status" value="1"/>
</dbReference>
<dbReference type="GO" id="GO:0008270">
    <property type="term" value="F:zinc ion binding"/>
    <property type="evidence" value="ECO:0007669"/>
    <property type="project" value="UniProtKB-KW"/>
</dbReference>
<dbReference type="PROSITE" id="PS50103">
    <property type="entry name" value="ZF_C3H1"/>
    <property type="match status" value="1"/>
</dbReference>
<dbReference type="OrthoDB" id="1417286at2759"/>
<dbReference type="Gramene" id="KRH28782">
    <property type="protein sequence ID" value="KRH28782"/>
    <property type="gene ID" value="GLYMA_11G075800"/>
</dbReference>
<gene>
    <name evidence="6" type="primary">LOC102661234</name>
    <name evidence="5" type="ORF">GLYMA_11G075800</name>
</gene>
<feature type="zinc finger region" description="C3H1-type" evidence="2">
    <location>
        <begin position="435"/>
        <end position="463"/>
    </location>
</feature>
<name>A0A0R0HDF5_SOYBN</name>
<keyword evidence="2" id="KW-0479">Metal-binding</keyword>
<dbReference type="EMBL" id="CM000844">
    <property type="protein sequence ID" value="KRH28782.1"/>
    <property type="molecule type" value="Genomic_DNA"/>
</dbReference>
<evidence type="ECO:0000256" key="1">
    <source>
        <dbReference type="ARBA" id="ARBA00023125"/>
    </source>
</evidence>
<evidence type="ECO:0000313" key="7">
    <source>
        <dbReference type="Proteomes" id="UP000008827"/>
    </source>
</evidence>
<evidence type="ECO:0000259" key="4">
    <source>
        <dbReference type="PROSITE" id="PS50103"/>
    </source>
</evidence>
<reference evidence="5 6" key="1">
    <citation type="journal article" date="2010" name="Nature">
        <title>Genome sequence of the palaeopolyploid soybean.</title>
        <authorList>
            <person name="Schmutz J."/>
            <person name="Cannon S.B."/>
            <person name="Schlueter J."/>
            <person name="Ma J."/>
            <person name="Mitros T."/>
            <person name="Nelson W."/>
            <person name="Hyten D.L."/>
            <person name="Song Q."/>
            <person name="Thelen J.J."/>
            <person name="Cheng J."/>
            <person name="Xu D."/>
            <person name="Hellsten U."/>
            <person name="May G.D."/>
            <person name="Yu Y."/>
            <person name="Sakurai T."/>
            <person name="Umezawa T."/>
            <person name="Bhattacharyya M.K."/>
            <person name="Sandhu D."/>
            <person name="Valliyodan B."/>
            <person name="Lindquist E."/>
            <person name="Peto M."/>
            <person name="Grant D."/>
            <person name="Shu S."/>
            <person name="Goodstein D."/>
            <person name="Barry K."/>
            <person name="Futrell-Griggs M."/>
            <person name="Abernathy B."/>
            <person name="Du J."/>
            <person name="Tian Z."/>
            <person name="Zhu L."/>
            <person name="Gill N."/>
            <person name="Joshi T."/>
            <person name="Libault M."/>
            <person name="Sethuraman A."/>
            <person name="Zhang X.-C."/>
            <person name="Shinozaki K."/>
            <person name="Nguyen H.T."/>
            <person name="Wing R.A."/>
            <person name="Cregan P."/>
            <person name="Specht J."/>
            <person name="Grimwood J."/>
            <person name="Rokhsar D."/>
            <person name="Stacey G."/>
            <person name="Shoemaker R.C."/>
            <person name="Jackson S.A."/>
        </authorList>
    </citation>
    <scope>NUCLEOTIDE SEQUENCE [LARGE SCALE GENOMIC DNA]</scope>
    <source>
        <strain evidence="6">cv. Williams 82</strain>
        <tissue evidence="5">Callus</tissue>
    </source>
</reference>
<dbReference type="GeneID" id="102661234"/>
<dbReference type="PaxDb" id="3847-GLYMA11G08031.1"/>
<keyword evidence="1" id="KW-0238">DNA-binding</keyword>
<keyword evidence="7" id="KW-1185">Reference proteome</keyword>
<keyword evidence="2" id="KW-0863">Zinc-finger</keyword>
<dbReference type="InterPro" id="IPR000571">
    <property type="entry name" value="Znf_CCCH"/>
</dbReference>